<organism evidence="1 2">
    <name type="scientific">Vagococcus zengguangii</name>
    <dbReference type="NCBI Taxonomy" id="2571750"/>
    <lineage>
        <taxon>Bacteria</taxon>
        <taxon>Bacillati</taxon>
        <taxon>Bacillota</taxon>
        <taxon>Bacilli</taxon>
        <taxon>Lactobacillales</taxon>
        <taxon>Enterococcaceae</taxon>
        <taxon>Vagococcus</taxon>
    </lineage>
</organism>
<protein>
    <submittedName>
        <fullName evidence="1">TIGR01906 family membrane protein</fullName>
    </submittedName>
</protein>
<keyword evidence="2" id="KW-1185">Reference proteome</keyword>
<dbReference type="OrthoDB" id="9813051at2"/>
<dbReference type="Proteomes" id="UP000298615">
    <property type="component" value="Chromosome"/>
</dbReference>
<dbReference type="InterPro" id="IPR010178">
    <property type="entry name" value="Lit"/>
</dbReference>
<name>A0A4D7CU18_9ENTE</name>
<evidence type="ECO:0000313" key="1">
    <source>
        <dbReference type="EMBL" id="QCI86773.1"/>
    </source>
</evidence>
<dbReference type="NCBIfam" id="TIGR01906">
    <property type="entry name" value="integ_TIGR01906"/>
    <property type="match status" value="1"/>
</dbReference>
<proteinExistence type="predicted"/>
<sequence length="215" mass="24825">MKIMTLKNKVQFLILVVFILTLAITLTINAYPLYVFDIGHLGIEEMTGLTKGTLLSNYHQLMGYLNHPFIKTLKMDDFPVSESGAFHFYEVKRLFILNYALLIVTSIPAVCFVKQLWQSNRLWIIKQALAYTALVPVILGFVMLVAFDQVFIAFHHLMFNNDAWLFDPVTDPVIMALPEQYFFHCFALAVILFEAIILALFFKSKHQLKKLRTLN</sequence>
<reference evidence="1 2" key="1">
    <citation type="submission" date="2019-04" db="EMBL/GenBank/DDBJ databases">
        <title>Vagococcus sp. nov., isolated from faeces of yaks (Bos grunniens).</title>
        <authorList>
            <person name="Ge Y."/>
        </authorList>
    </citation>
    <scope>NUCLEOTIDE SEQUENCE [LARGE SCALE GENOMIC DNA]</scope>
    <source>
        <strain evidence="1 2">MN-17</strain>
    </source>
</reference>
<dbReference type="RefSeq" id="WP_136953595.1">
    <property type="nucleotide sequence ID" value="NZ_CP039712.1"/>
</dbReference>
<dbReference type="KEGG" id="vao:FA707_07270"/>
<dbReference type="Pfam" id="PF07314">
    <property type="entry name" value="Lit"/>
    <property type="match status" value="1"/>
</dbReference>
<evidence type="ECO:0000313" key="2">
    <source>
        <dbReference type="Proteomes" id="UP000298615"/>
    </source>
</evidence>
<dbReference type="EMBL" id="CP039712">
    <property type="protein sequence ID" value="QCI86773.1"/>
    <property type="molecule type" value="Genomic_DNA"/>
</dbReference>
<accession>A0A4D7CU18</accession>
<dbReference type="AlphaFoldDB" id="A0A4D7CU18"/>
<gene>
    <name evidence="1" type="ORF">FA707_07270</name>
</gene>